<gene>
    <name evidence="2" type="ORF">Tci_929775</name>
</gene>
<accession>A0A699XIZ1</accession>
<feature type="non-terminal residue" evidence="2">
    <location>
        <position position="1"/>
    </location>
</feature>
<feature type="non-terminal residue" evidence="2">
    <location>
        <position position="87"/>
    </location>
</feature>
<feature type="compositionally biased region" description="Basic and acidic residues" evidence="1">
    <location>
        <begin position="10"/>
        <end position="24"/>
    </location>
</feature>
<feature type="region of interest" description="Disordered" evidence="1">
    <location>
        <begin position="1"/>
        <end position="24"/>
    </location>
</feature>
<dbReference type="AlphaFoldDB" id="A0A699XIZ1"/>
<evidence type="ECO:0000313" key="2">
    <source>
        <dbReference type="EMBL" id="GFD57806.1"/>
    </source>
</evidence>
<reference evidence="2" key="1">
    <citation type="journal article" date="2019" name="Sci. Rep.">
        <title>Draft genome of Tanacetum cinerariifolium, the natural source of mosquito coil.</title>
        <authorList>
            <person name="Yamashiro T."/>
            <person name="Shiraishi A."/>
            <person name="Satake H."/>
            <person name="Nakayama K."/>
        </authorList>
    </citation>
    <scope>NUCLEOTIDE SEQUENCE</scope>
</reference>
<sequence>PRAPSASDATKAEEAPVKSASEKKADFVKQFQEKLRLQEEADKKAKDDADNEAKAAVEAEQKKKDDAKAAVEAEQKKKDDAKAAEEK</sequence>
<comment type="caution">
    <text evidence="2">The sequence shown here is derived from an EMBL/GenBank/DDBJ whole genome shotgun (WGS) entry which is preliminary data.</text>
</comment>
<evidence type="ECO:0000256" key="1">
    <source>
        <dbReference type="SAM" id="MobiDB-lite"/>
    </source>
</evidence>
<dbReference type="EMBL" id="BKCJ011845195">
    <property type="protein sequence ID" value="GFD57806.1"/>
    <property type="molecule type" value="Genomic_DNA"/>
</dbReference>
<proteinExistence type="predicted"/>
<feature type="region of interest" description="Disordered" evidence="1">
    <location>
        <begin position="39"/>
        <end position="87"/>
    </location>
</feature>
<name>A0A699XIZ1_TANCI</name>
<protein>
    <submittedName>
        <fullName evidence="2">Uncharacterized protein</fullName>
    </submittedName>
</protein>
<organism evidence="2">
    <name type="scientific">Tanacetum cinerariifolium</name>
    <name type="common">Dalmatian daisy</name>
    <name type="synonym">Chrysanthemum cinerariifolium</name>
    <dbReference type="NCBI Taxonomy" id="118510"/>
    <lineage>
        <taxon>Eukaryota</taxon>
        <taxon>Viridiplantae</taxon>
        <taxon>Streptophyta</taxon>
        <taxon>Embryophyta</taxon>
        <taxon>Tracheophyta</taxon>
        <taxon>Spermatophyta</taxon>
        <taxon>Magnoliopsida</taxon>
        <taxon>eudicotyledons</taxon>
        <taxon>Gunneridae</taxon>
        <taxon>Pentapetalae</taxon>
        <taxon>asterids</taxon>
        <taxon>campanulids</taxon>
        <taxon>Asterales</taxon>
        <taxon>Asteraceae</taxon>
        <taxon>Asteroideae</taxon>
        <taxon>Anthemideae</taxon>
        <taxon>Anthemidinae</taxon>
        <taxon>Tanacetum</taxon>
    </lineage>
</organism>